<organism evidence="2 3">
    <name type="scientific">Streptomyces thioluteus</name>
    <dbReference type="NCBI Taxonomy" id="66431"/>
    <lineage>
        <taxon>Bacteria</taxon>
        <taxon>Bacillati</taxon>
        <taxon>Actinomycetota</taxon>
        <taxon>Actinomycetes</taxon>
        <taxon>Kitasatosporales</taxon>
        <taxon>Streptomycetaceae</taxon>
        <taxon>Streptomyces</taxon>
    </lineage>
</organism>
<dbReference type="Proteomes" id="UP001501102">
    <property type="component" value="Unassembled WGS sequence"/>
</dbReference>
<feature type="region of interest" description="Disordered" evidence="1">
    <location>
        <begin position="78"/>
        <end position="121"/>
    </location>
</feature>
<proteinExistence type="predicted"/>
<feature type="compositionally biased region" description="Gly residues" evidence="1">
    <location>
        <begin position="97"/>
        <end position="106"/>
    </location>
</feature>
<comment type="caution">
    <text evidence="2">The sequence shown here is derived from an EMBL/GenBank/DDBJ whole genome shotgun (WGS) entry which is preliminary data.</text>
</comment>
<protein>
    <submittedName>
        <fullName evidence="2">Uncharacterized protein</fullName>
    </submittedName>
</protein>
<evidence type="ECO:0000313" key="2">
    <source>
        <dbReference type="EMBL" id="GAA2935885.1"/>
    </source>
</evidence>
<feature type="compositionally biased region" description="Basic and acidic residues" evidence="1">
    <location>
        <begin position="26"/>
        <end position="38"/>
    </location>
</feature>
<feature type="region of interest" description="Disordered" evidence="1">
    <location>
        <begin position="1"/>
        <end position="64"/>
    </location>
</feature>
<accession>A0ABP6JK04</accession>
<gene>
    <name evidence="2" type="ORF">GCM10020221_34610</name>
</gene>
<evidence type="ECO:0000256" key="1">
    <source>
        <dbReference type="SAM" id="MobiDB-lite"/>
    </source>
</evidence>
<name>A0ABP6JK04_STRTU</name>
<sequence length="121" mass="12627">MCSGSRAGEAAASVVLGQGGRRGWRRRPDVDRRPVLFREHHRGAHPGQFAQGGSTSPDSTRKSAHLELVVAAAENLQGPVASTGPGPVRYIRSPGAAGSGRSGRGQPGRPRYDVPTPAPTQ</sequence>
<evidence type="ECO:0000313" key="3">
    <source>
        <dbReference type="Proteomes" id="UP001501102"/>
    </source>
</evidence>
<keyword evidence="3" id="KW-1185">Reference proteome</keyword>
<reference evidence="3" key="1">
    <citation type="journal article" date="2019" name="Int. J. Syst. Evol. Microbiol.">
        <title>The Global Catalogue of Microorganisms (GCM) 10K type strain sequencing project: providing services to taxonomists for standard genome sequencing and annotation.</title>
        <authorList>
            <consortium name="The Broad Institute Genomics Platform"/>
            <consortium name="The Broad Institute Genome Sequencing Center for Infectious Disease"/>
            <person name="Wu L."/>
            <person name="Ma J."/>
        </authorList>
    </citation>
    <scope>NUCLEOTIDE SEQUENCE [LARGE SCALE GENOMIC DNA]</scope>
    <source>
        <strain evidence="3">JCM 4087</strain>
    </source>
</reference>
<dbReference type="EMBL" id="BAAAXZ010000130">
    <property type="protein sequence ID" value="GAA2935885.1"/>
    <property type="molecule type" value="Genomic_DNA"/>
</dbReference>